<dbReference type="Pfam" id="PF01464">
    <property type="entry name" value="SLT"/>
    <property type="match status" value="1"/>
</dbReference>
<feature type="signal peptide" evidence="2">
    <location>
        <begin position="1"/>
        <end position="21"/>
    </location>
</feature>
<dbReference type="PROSITE" id="PS00922">
    <property type="entry name" value="TRANSGLYCOSYLASE"/>
    <property type="match status" value="1"/>
</dbReference>
<comment type="caution">
    <text evidence="4">The sequence shown here is derived from an EMBL/GenBank/DDBJ whole genome shotgun (WGS) entry which is preliminary data.</text>
</comment>
<keyword evidence="5" id="KW-1185">Reference proteome</keyword>
<proteinExistence type="inferred from homology"/>
<reference evidence="5" key="1">
    <citation type="journal article" date="2019" name="Int. J. Syst. Evol. Microbiol.">
        <title>The Global Catalogue of Microorganisms (GCM) 10K type strain sequencing project: providing services to taxonomists for standard genome sequencing and annotation.</title>
        <authorList>
            <consortium name="The Broad Institute Genomics Platform"/>
            <consortium name="The Broad Institute Genome Sequencing Center for Infectious Disease"/>
            <person name="Wu L."/>
            <person name="Ma J."/>
        </authorList>
    </citation>
    <scope>NUCLEOTIDE SEQUENCE [LARGE SCALE GENOMIC DNA]</scope>
    <source>
        <strain evidence="5">KCTC 42211</strain>
    </source>
</reference>
<evidence type="ECO:0000259" key="3">
    <source>
        <dbReference type="Pfam" id="PF01464"/>
    </source>
</evidence>
<evidence type="ECO:0000256" key="2">
    <source>
        <dbReference type="SAM" id="SignalP"/>
    </source>
</evidence>
<dbReference type="PANTHER" id="PTHR37423:SF2">
    <property type="entry name" value="MEMBRANE-BOUND LYTIC MUREIN TRANSGLYCOSYLASE C"/>
    <property type="match status" value="1"/>
</dbReference>
<evidence type="ECO:0000313" key="5">
    <source>
        <dbReference type="Proteomes" id="UP001595724"/>
    </source>
</evidence>
<dbReference type="InterPro" id="IPR023346">
    <property type="entry name" value="Lysozyme-like_dom_sf"/>
</dbReference>
<gene>
    <name evidence="4" type="ORF">ACFOM9_16200</name>
</gene>
<feature type="chain" id="PRO_5046438039" evidence="2">
    <location>
        <begin position="22"/>
        <end position="256"/>
    </location>
</feature>
<dbReference type="Gene3D" id="1.10.530.10">
    <property type="match status" value="1"/>
</dbReference>
<dbReference type="EMBL" id="JBHRYF010000023">
    <property type="protein sequence ID" value="MFC3661603.1"/>
    <property type="molecule type" value="Genomic_DNA"/>
</dbReference>
<dbReference type="CDD" id="cd00254">
    <property type="entry name" value="LT-like"/>
    <property type="match status" value="1"/>
</dbReference>
<accession>A0ABV7UYF1</accession>
<dbReference type="Proteomes" id="UP001595724">
    <property type="component" value="Unassembled WGS sequence"/>
</dbReference>
<feature type="domain" description="Transglycosylase SLT" evidence="3">
    <location>
        <begin position="124"/>
        <end position="224"/>
    </location>
</feature>
<evidence type="ECO:0000313" key="4">
    <source>
        <dbReference type="EMBL" id="MFC3661603.1"/>
    </source>
</evidence>
<protein>
    <submittedName>
        <fullName evidence="4">Lytic transglycosylase domain-containing protein</fullName>
    </submittedName>
</protein>
<dbReference type="InterPro" id="IPR000189">
    <property type="entry name" value="Transglyc_AS"/>
</dbReference>
<dbReference type="SUPFAM" id="SSF53955">
    <property type="entry name" value="Lysozyme-like"/>
    <property type="match status" value="1"/>
</dbReference>
<evidence type="ECO:0000256" key="1">
    <source>
        <dbReference type="ARBA" id="ARBA00007734"/>
    </source>
</evidence>
<sequence>MHPWPVLLAAALLATAIDAQARTVYRCVRDGTVSLATAPEPGSKCVAKQIDDNAVQAPNLWGEMGVFSGTLYEREQDGRLVYSTRNLPGSRVFLKFTVQTPPGEPAHVGLGKVGRPQLDRHAKLFKAAARATGVEDAWLRAIAHAESGFDARAVSPKGAQGVMQLMPAVATEYGVSDPFAPAQSIGGGARYMKSLLRRYDGDRALAAAAYNAGIGTVARYKGVPPYAETRTYIDKVLTLYERYREAMGVRRETPAQ</sequence>
<dbReference type="InterPro" id="IPR008258">
    <property type="entry name" value="Transglycosylase_SLT_dom_1"/>
</dbReference>
<organism evidence="4 5">
    <name type="scientific">Luteimonas notoginsengisoli</name>
    <dbReference type="NCBI Taxonomy" id="1578200"/>
    <lineage>
        <taxon>Bacteria</taxon>
        <taxon>Pseudomonadati</taxon>
        <taxon>Pseudomonadota</taxon>
        <taxon>Gammaproteobacteria</taxon>
        <taxon>Lysobacterales</taxon>
        <taxon>Lysobacteraceae</taxon>
        <taxon>Luteimonas</taxon>
    </lineage>
</organism>
<comment type="similarity">
    <text evidence="1">Belongs to the transglycosylase Slt family.</text>
</comment>
<dbReference type="PANTHER" id="PTHR37423">
    <property type="entry name" value="SOLUBLE LYTIC MUREIN TRANSGLYCOSYLASE-RELATED"/>
    <property type="match status" value="1"/>
</dbReference>
<name>A0ABV7UYF1_9GAMM</name>
<keyword evidence="2" id="KW-0732">Signal</keyword>
<dbReference type="RefSeq" id="WP_386713333.1">
    <property type="nucleotide sequence ID" value="NZ_JBHRYF010000023.1"/>
</dbReference>